<keyword evidence="2" id="KW-0472">Membrane</keyword>
<feature type="transmembrane region" description="Helical" evidence="2">
    <location>
        <begin position="727"/>
        <end position="749"/>
    </location>
</feature>
<feature type="transmembrane region" description="Helical" evidence="2">
    <location>
        <begin position="368"/>
        <end position="388"/>
    </location>
</feature>
<keyword evidence="2" id="KW-1133">Transmembrane helix</keyword>
<dbReference type="InterPro" id="IPR006621">
    <property type="entry name" value="Nose-resist-to-fluoxetine_N"/>
</dbReference>
<evidence type="ECO:0000313" key="6">
    <source>
        <dbReference type="RefSeq" id="XP_012936942.1"/>
    </source>
</evidence>
<feature type="transmembrane region" description="Helical" evidence="2">
    <location>
        <begin position="539"/>
        <end position="565"/>
    </location>
</feature>
<dbReference type="Pfam" id="PF20146">
    <property type="entry name" value="NRF"/>
    <property type="match status" value="1"/>
</dbReference>
<dbReference type="Pfam" id="PF01757">
    <property type="entry name" value="Acyl_transf_3"/>
    <property type="match status" value="1"/>
</dbReference>
<reference evidence="6" key="1">
    <citation type="submission" date="2025-08" db="UniProtKB">
        <authorList>
            <consortium name="RefSeq"/>
        </authorList>
    </citation>
    <scope>IDENTIFICATION</scope>
</reference>
<keyword evidence="1" id="KW-0175">Coiled coil</keyword>
<feature type="coiled-coil region" evidence="1">
    <location>
        <begin position="34"/>
        <end position="83"/>
    </location>
</feature>
<dbReference type="PANTHER" id="PTHR11161">
    <property type="entry name" value="O-ACYLTRANSFERASE"/>
    <property type="match status" value="1"/>
</dbReference>
<feature type="transmembrane region" description="Helical" evidence="2">
    <location>
        <begin position="618"/>
        <end position="639"/>
    </location>
</feature>
<sequence>MKTIAGILLAFLAVQTVVQDVQCQAIFEKQLVQLKRLREQAETHRATFRAWKTKYDSLDISRKDFLKGAKERISTELRRIEEDNAKSLPTEQNAYSVLRFNTEDAQRHKKTENDRLSNSTLHSSGLRQCFRDSKALLTEAAKFTSWALEMLDSNGRPGPGFFEYRTMWPGSFDECVAVRAEYEQRPKKLRTFRGRYCNAFGDIIIPGLLALPSDVWGLCLPDSCNSTEAFILVYSLLKQFNISEYRLRLIDCHEPIEMPAKTIAVISLVLLLVALVTVATAVDLLLIQWPKWKTQEQSETHTQENGHNNIVYENGSHELTTILGVNSDISEYKPGLPVRLLLTFSAWTNGEMICATSQHKDALGCLNGIRVISMSWVILGHSIFFMLISTDNILSAVMTFMDRWTFQAIINATFCVDSFFVLSGLLVSYPTLSVMKSTEGKISWFSFYFHRYLRLTPAYMLCLAVYVTTLPFWMDGPFYPRRGINNNFCETTWWKNLLYIQNFFHDDTMCFSWSWYLSADMCFYVLSPLMIAPLHFRPVIGFIIIGLFFLATTVTPFVLTMLHYFGPGVGDVAGHVEEGDRVYDLYFAPYCRMGPYLEGILLGYVLNRTKWPIRISRVANITGWCVATATALAVLYGLFEYGNGKDIDLVLSAFYNGLSRSAWGLCVAWVIFSCVSGKGGLINSFLSMPVWIPLGRLTYTVFLIHPILTMTWAFARRTPYYLDDLSIIMVYLACLLAAYSVGFIVSLVFEAPFMGLEKILKKEKFPLYIESAVHFEDKDSTKGCYRRRDGDDDPRWPCESTKVQAKAVQRHTIGRFLEKVKDVSCDPGLIDSSVFSEDLTGCFSHCCIEGVDPRVHVCIIIVTSINDSDNELF</sequence>
<evidence type="ECO:0000259" key="4">
    <source>
        <dbReference type="SMART" id="SM00703"/>
    </source>
</evidence>
<feature type="domain" description="Nose resistant-to-fluoxetine protein N-terminal" evidence="4">
    <location>
        <begin position="126"/>
        <end position="249"/>
    </location>
</feature>
<dbReference type="InterPro" id="IPR052728">
    <property type="entry name" value="O2_lipid_transport_reg"/>
</dbReference>
<dbReference type="RefSeq" id="XP_012936942.1">
    <property type="nucleotide sequence ID" value="XM_013081488.2"/>
</dbReference>
<proteinExistence type="predicted"/>
<keyword evidence="2" id="KW-0812">Transmembrane</keyword>
<dbReference type="InterPro" id="IPR002656">
    <property type="entry name" value="Acyl_transf_3_dom"/>
</dbReference>
<feature type="transmembrane region" description="Helical" evidence="2">
    <location>
        <begin position="452"/>
        <end position="473"/>
    </location>
</feature>
<accession>A0ABM0ZY69</accession>
<evidence type="ECO:0000256" key="1">
    <source>
        <dbReference type="SAM" id="Coils"/>
    </source>
</evidence>
<name>A0ABM0ZY69_APLCA</name>
<keyword evidence="3" id="KW-0732">Signal</keyword>
<dbReference type="Proteomes" id="UP000694888">
    <property type="component" value="Unplaced"/>
</dbReference>
<evidence type="ECO:0000256" key="3">
    <source>
        <dbReference type="SAM" id="SignalP"/>
    </source>
</evidence>
<feature type="signal peptide" evidence="3">
    <location>
        <begin position="1"/>
        <end position="23"/>
    </location>
</feature>
<feature type="transmembrane region" description="Helical" evidence="2">
    <location>
        <begin position="697"/>
        <end position="715"/>
    </location>
</feature>
<dbReference type="PANTHER" id="PTHR11161:SF0">
    <property type="entry name" value="O-ACYLTRANSFERASE LIKE PROTEIN"/>
    <property type="match status" value="1"/>
</dbReference>
<feature type="transmembrane region" description="Helical" evidence="2">
    <location>
        <begin position="263"/>
        <end position="287"/>
    </location>
</feature>
<feature type="transmembrane region" description="Helical" evidence="2">
    <location>
        <begin position="662"/>
        <end position="685"/>
    </location>
</feature>
<feature type="transmembrane region" description="Helical" evidence="2">
    <location>
        <begin position="408"/>
        <end position="432"/>
    </location>
</feature>
<feature type="transmembrane region" description="Helical" evidence="2">
    <location>
        <begin position="513"/>
        <end position="532"/>
    </location>
</feature>
<evidence type="ECO:0000256" key="2">
    <source>
        <dbReference type="SAM" id="Phobius"/>
    </source>
</evidence>
<feature type="transmembrane region" description="Helical" evidence="2">
    <location>
        <begin position="585"/>
        <end position="606"/>
    </location>
</feature>
<dbReference type="SMART" id="SM00703">
    <property type="entry name" value="NRF"/>
    <property type="match status" value="1"/>
</dbReference>
<organism evidence="5 6">
    <name type="scientific">Aplysia californica</name>
    <name type="common">California sea hare</name>
    <dbReference type="NCBI Taxonomy" id="6500"/>
    <lineage>
        <taxon>Eukaryota</taxon>
        <taxon>Metazoa</taxon>
        <taxon>Spiralia</taxon>
        <taxon>Lophotrochozoa</taxon>
        <taxon>Mollusca</taxon>
        <taxon>Gastropoda</taxon>
        <taxon>Heterobranchia</taxon>
        <taxon>Euthyneura</taxon>
        <taxon>Tectipleura</taxon>
        <taxon>Aplysiida</taxon>
        <taxon>Aplysioidea</taxon>
        <taxon>Aplysiidae</taxon>
        <taxon>Aplysia</taxon>
    </lineage>
</organism>
<feature type="chain" id="PRO_5046096647" evidence="3">
    <location>
        <begin position="24"/>
        <end position="873"/>
    </location>
</feature>
<keyword evidence="5" id="KW-1185">Reference proteome</keyword>
<evidence type="ECO:0000313" key="5">
    <source>
        <dbReference type="Proteomes" id="UP000694888"/>
    </source>
</evidence>
<dbReference type="GeneID" id="101854944"/>
<gene>
    <name evidence="6" type="primary">LOC101854944</name>
</gene>
<protein>
    <submittedName>
        <fullName evidence="6">Nose resistant to fluoxetine protein 6-like</fullName>
    </submittedName>
</protein>